<evidence type="ECO:0000256" key="3">
    <source>
        <dbReference type="ARBA" id="ARBA00022989"/>
    </source>
</evidence>
<feature type="transmembrane region" description="Helical" evidence="9">
    <location>
        <begin position="12"/>
        <end position="32"/>
    </location>
</feature>
<feature type="transmembrane region" description="Helical" evidence="9">
    <location>
        <begin position="332"/>
        <end position="353"/>
    </location>
</feature>
<evidence type="ECO:0000313" key="12">
    <source>
        <dbReference type="Proteomes" id="UP001186944"/>
    </source>
</evidence>
<evidence type="ECO:0000256" key="9">
    <source>
        <dbReference type="SAM" id="Phobius"/>
    </source>
</evidence>
<name>A0AA88YBT2_PINIB</name>
<feature type="region of interest" description="Disordered" evidence="8">
    <location>
        <begin position="372"/>
        <end position="394"/>
    </location>
</feature>
<evidence type="ECO:0000313" key="11">
    <source>
        <dbReference type="EMBL" id="KAK3093390.1"/>
    </source>
</evidence>
<evidence type="ECO:0000256" key="8">
    <source>
        <dbReference type="SAM" id="MobiDB-lite"/>
    </source>
</evidence>
<evidence type="ECO:0000256" key="5">
    <source>
        <dbReference type="ARBA" id="ARBA00023136"/>
    </source>
</evidence>
<dbReference type="AlphaFoldDB" id="A0AA88YBT2"/>
<feature type="transmembrane region" description="Helical" evidence="9">
    <location>
        <begin position="44"/>
        <end position="67"/>
    </location>
</feature>
<feature type="transmembrane region" description="Helical" evidence="9">
    <location>
        <begin position="117"/>
        <end position="136"/>
    </location>
</feature>
<evidence type="ECO:0000256" key="4">
    <source>
        <dbReference type="ARBA" id="ARBA00023040"/>
    </source>
</evidence>
<reference evidence="11" key="1">
    <citation type="submission" date="2019-08" db="EMBL/GenBank/DDBJ databases">
        <title>The improved chromosome-level genome for the pearl oyster Pinctada fucata martensii using PacBio sequencing and Hi-C.</title>
        <authorList>
            <person name="Zheng Z."/>
        </authorList>
    </citation>
    <scope>NUCLEOTIDE SEQUENCE</scope>
    <source>
        <strain evidence="11">ZZ-2019</strain>
        <tissue evidence="11">Adductor muscle</tissue>
    </source>
</reference>
<evidence type="ECO:0000256" key="7">
    <source>
        <dbReference type="ARBA" id="ARBA00023224"/>
    </source>
</evidence>
<keyword evidence="4" id="KW-0297">G-protein coupled receptor</keyword>
<keyword evidence="12" id="KW-1185">Reference proteome</keyword>
<dbReference type="InterPro" id="IPR000276">
    <property type="entry name" value="GPCR_Rhodpsn"/>
</dbReference>
<dbReference type="InterPro" id="IPR050125">
    <property type="entry name" value="GPCR_opsins"/>
</dbReference>
<accession>A0AA88YBT2</accession>
<dbReference type="InterPro" id="IPR017452">
    <property type="entry name" value="GPCR_Rhodpsn_7TM"/>
</dbReference>
<dbReference type="GO" id="GO:0016020">
    <property type="term" value="C:membrane"/>
    <property type="evidence" value="ECO:0007669"/>
    <property type="project" value="UniProtKB-SubCell"/>
</dbReference>
<dbReference type="GO" id="GO:0004930">
    <property type="term" value="F:G protein-coupled receptor activity"/>
    <property type="evidence" value="ECO:0007669"/>
    <property type="project" value="UniProtKB-KW"/>
</dbReference>
<dbReference type="PRINTS" id="PR00237">
    <property type="entry name" value="GPCRRHODOPSN"/>
</dbReference>
<dbReference type="SUPFAM" id="SSF81321">
    <property type="entry name" value="Family A G protein-coupled receptor-like"/>
    <property type="match status" value="1"/>
</dbReference>
<evidence type="ECO:0000259" key="10">
    <source>
        <dbReference type="PROSITE" id="PS50262"/>
    </source>
</evidence>
<feature type="transmembrane region" description="Helical" evidence="9">
    <location>
        <begin position="87"/>
        <end position="105"/>
    </location>
</feature>
<dbReference type="PROSITE" id="PS50262">
    <property type="entry name" value="G_PROTEIN_RECEP_F1_2"/>
    <property type="match status" value="1"/>
</dbReference>
<evidence type="ECO:0000256" key="2">
    <source>
        <dbReference type="ARBA" id="ARBA00022692"/>
    </source>
</evidence>
<keyword evidence="2 9" id="KW-0812">Transmembrane</keyword>
<protein>
    <recommendedName>
        <fullName evidence="10">G-protein coupled receptors family 1 profile domain-containing protein</fullName>
    </recommendedName>
</protein>
<keyword evidence="5 9" id="KW-0472">Membrane</keyword>
<dbReference type="EMBL" id="VSWD01000009">
    <property type="protein sequence ID" value="KAK3093390.1"/>
    <property type="molecule type" value="Genomic_DNA"/>
</dbReference>
<proteinExistence type="predicted"/>
<dbReference type="Gene3D" id="1.20.1070.10">
    <property type="entry name" value="Rhodopsin 7-helix transmembrane proteins"/>
    <property type="match status" value="1"/>
</dbReference>
<evidence type="ECO:0000256" key="1">
    <source>
        <dbReference type="ARBA" id="ARBA00004141"/>
    </source>
</evidence>
<dbReference type="Proteomes" id="UP001186944">
    <property type="component" value="Unassembled WGS sequence"/>
</dbReference>
<dbReference type="Pfam" id="PF00001">
    <property type="entry name" value="7tm_1"/>
    <property type="match status" value="1"/>
</dbReference>
<dbReference type="CDD" id="cd00637">
    <property type="entry name" value="7tm_classA_rhodopsin-like"/>
    <property type="match status" value="1"/>
</dbReference>
<keyword evidence="7" id="KW-0807">Transducer</keyword>
<keyword evidence="3 9" id="KW-1133">Transmembrane helix</keyword>
<organism evidence="11 12">
    <name type="scientific">Pinctada imbricata</name>
    <name type="common">Atlantic pearl-oyster</name>
    <name type="synonym">Pinctada martensii</name>
    <dbReference type="NCBI Taxonomy" id="66713"/>
    <lineage>
        <taxon>Eukaryota</taxon>
        <taxon>Metazoa</taxon>
        <taxon>Spiralia</taxon>
        <taxon>Lophotrochozoa</taxon>
        <taxon>Mollusca</taxon>
        <taxon>Bivalvia</taxon>
        <taxon>Autobranchia</taxon>
        <taxon>Pteriomorphia</taxon>
        <taxon>Pterioida</taxon>
        <taxon>Pterioidea</taxon>
        <taxon>Pteriidae</taxon>
        <taxon>Pinctada</taxon>
    </lineage>
</organism>
<comment type="caution">
    <text evidence="11">The sequence shown here is derived from an EMBL/GenBank/DDBJ whole genome shotgun (WGS) entry which is preliminary data.</text>
</comment>
<keyword evidence="6" id="KW-0675">Receptor</keyword>
<sequence>MADEAKRLALAAILILICVISVVTNVFVFFTCGKRKRLRKPNRYLLISLAVADILAVCLWPSLSVVALFDGSWPDVFSTEICKLQEYFKTLCLMINMHSFGLLAFERCLYIFKPSRHAEIFINTVAVIVIVALWVFDAVMSALPFADWGEVSYFSNQYQCAMDYEKNIRHMNFMTFLTYGLPLFLCLVGYIAIFVRLRKLRKEATQEGGIVLEVDKYATGHSYSHMLKLQQQRFQNAGTRAKKPKIGKKISLTNDGYIDNDSSDEETNKQGAGYVKKEEKKQLKVHYLSKNDLEQTKTYIITTCAYMACWLPYLIVMYVITYDRYHPLADDAVTSFVWLTFCSLFIKPIVYVLHNGYFRTNFKKAFKKEKYQSFDKRPDDAMEAKEESKDIDTQ</sequence>
<gene>
    <name evidence="11" type="ORF">FSP39_014957</name>
</gene>
<dbReference type="PANTHER" id="PTHR24240">
    <property type="entry name" value="OPSIN"/>
    <property type="match status" value="1"/>
</dbReference>
<feature type="transmembrane region" description="Helical" evidence="9">
    <location>
        <begin position="176"/>
        <end position="195"/>
    </location>
</feature>
<comment type="subcellular location">
    <subcellularLocation>
        <location evidence="1">Membrane</location>
        <topology evidence="1">Multi-pass membrane protein</topology>
    </subcellularLocation>
</comment>
<feature type="domain" description="G-protein coupled receptors family 1 profile" evidence="10">
    <location>
        <begin position="24"/>
        <end position="351"/>
    </location>
</feature>
<feature type="transmembrane region" description="Helical" evidence="9">
    <location>
        <begin position="299"/>
        <end position="320"/>
    </location>
</feature>
<evidence type="ECO:0000256" key="6">
    <source>
        <dbReference type="ARBA" id="ARBA00023170"/>
    </source>
</evidence>